<organism evidence="2 3">
    <name type="scientific">Dreissena polymorpha</name>
    <name type="common">Zebra mussel</name>
    <name type="synonym">Mytilus polymorpha</name>
    <dbReference type="NCBI Taxonomy" id="45954"/>
    <lineage>
        <taxon>Eukaryota</taxon>
        <taxon>Metazoa</taxon>
        <taxon>Spiralia</taxon>
        <taxon>Lophotrochozoa</taxon>
        <taxon>Mollusca</taxon>
        <taxon>Bivalvia</taxon>
        <taxon>Autobranchia</taxon>
        <taxon>Heteroconchia</taxon>
        <taxon>Euheterodonta</taxon>
        <taxon>Imparidentia</taxon>
        <taxon>Neoheterodontei</taxon>
        <taxon>Myida</taxon>
        <taxon>Dreissenoidea</taxon>
        <taxon>Dreissenidae</taxon>
        <taxon>Dreissena</taxon>
    </lineage>
</organism>
<comment type="caution">
    <text evidence="2">The sequence shown here is derived from an EMBL/GenBank/DDBJ whole genome shotgun (WGS) entry which is preliminary data.</text>
</comment>
<reference evidence="2" key="1">
    <citation type="journal article" date="2019" name="bioRxiv">
        <title>The Genome of the Zebra Mussel, Dreissena polymorpha: A Resource for Invasive Species Research.</title>
        <authorList>
            <person name="McCartney M.A."/>
            <person name="Auch B."/>
            <person name="Kono T."/>
            <person name="Mallez S."/>
            <person name="Zhang Y."/>
            <person name="Obille A."/>
            <person name="Becker A."/>
            <person name="Abrahante J.E."/>
            <person name="Garbe J."/>
            <person name="Badalamenti J.P."/>
            <person name="Herman A."/>
            <person name="Mangelson H."/>
            <person name="Liachko I."/>
            <person name="Sullivan S."/>
            <person name="Sone E.D."/>
            <person name="Koren S."/>
            <person name="Silverstein K.A.T."/>
            <person name="Beckman K.B."/>
            <person name="Gohl D.M."/>
        </authorList>
    </citation>
    <scope>NUCLEOTIDE SEQUENCE</scope>
    <source>
        <strain evidence="2">Duluth1</strain>
        <tissue evidence="2">Whole animal</tissue>
    </source>
</reference>
<sequence length="75" mass="8443">MIGSSLAVELSCPVCSKCEYEERLLERVLRNEFELKNTVNKITETHAKVEDFESDAGGNCETEQRHALTGRNLIS</sequence>
<dbReference type="AlphaFoldDB" id="A0A9D4GEC5"/>
<reference evidence="2" key="2">
    <citation type="submission" date="2020-11" db="EMBL/GenBank/DDBJ databases">
        <authorList>
            <person name="McCartney M.A."/>
            <person name="Auch B."/>
            <person name="Kono T."/>
            <person name="Mallez S."/>
            <person name="Becker A."/>
            <person name="Gohl D.M."/>
            <person name="Silverstein K.A.T."/>
            <person name="Koren S."/>
            <person name="Bechman K.B."/>
            <person name="Herman A."/>
            <person name="Abrahante J.E."/>
            <person name="Garbe J."/>
        </authorList>
    </citation>
    <scope>NUCLEOTIDE SEQUENCE</scope>
    <source>
        <strain evidence="2">Duluth1</strain>
        <tissue evidence="2">Whole animal</tissue>
    </source>
</reference>
<dbReference type="Proteomes" id="UP000828390">
    <property type="component" value="Unassembled WGS sequence"/>
</dbReference>
<protein>
    <submittedName>
        <fullName evidence="2">Uncharacterized protein</fullName>
    </submittedName>
</protein>
<evidence type="ECO:0000256" key="1">
    <source>
        <dbReference type="SAM" id="MobiDB-lite"/>
    </source>
</evidence>
<evidence type="ECO:0000313" key="2">
    <source>
        <dbReference type="EMBL" id="KAH3815746.1"/>
    </source>
</evidence>
<keyword evidence="3" id="KW-1185">Reference proteome</keyword>
<feature type="region of interest" description="Disordered" evidence="1">
    <location>
        <begin position="53"/>
        <end position="75"/>
    </location>
</feature>
<name>A0A9D4GEC5_DREPO</name>
<gene>
    <name evidence="2" type="ORF">DPMN_144277</name>
</gene>
<dbReference type="EMBL" id="JAIWYP010000006">
    <property type="protein sequence ID" value="KAH3815746.1"/>
    <property type="molecule type" value="Genomic_DNA"/>
</dbReference>
<accession>A0A9D4GEC5</accession>
<proteinExistence type="predicted"/>
<evidence type="ECO:0000313" key="3">
    <source>
        <dbReference type="Proteomes" id="UP000828390"/>
    </source>
</evidence>